<dbReference type="PANTHER" id="PTHR22916:SF3">
    <property type="entry name" value="UDP-GLCNAC:BETAGAL BETA-1,3-N-ACETYLGLUCOSAMINYLTRANSFERASE-LIKE PROTEIN 1"/>
    <property type="match status" value="1"/>
</dbReference>
<dbReference type="STRING" id="395961.Cyan7425_2686"/>
<dbReference type="CAZy" id="GT2">
    <property type="family name" value="Glycosyltransferase Family 2"/>
</dbReference>
<dbReference type="CDD" id="cd00761">
    <property type="entry name" value="Glyco_tranf_GTA_type"/>
    <property type="match status" value="1"/>
</dbReference>
<dbReference type="InterPro" id="IPR001173">
    <property type="entry name" value="Glyco_trans_2-like"/>
</dbReference>
<dbReference type="Pfam" id="PF00535">
    <property type="entry name" value="Glycos_transf_2"/>
    <property type="match status" value="1"/>
</dbReference>
<gene>
    <name evidence="2" type="ordered locus">Cyan7425_2686</name>
</gene>
<dbReference type="InterPro" id="IPR029044">
    <property type="entry name" value="Nucleotide-diphossugar_trans"/>
</dbReference>
<dbReference type="GO" id="GO:0016758">
    <property type="term" value="F:hexosyltransferase activity"/>
    <property type="evidence" value="ECO:0007669"/>
    <property type="project" value="UniProtKB-ARBA"/>
</dbReference>
<dbReference type="Gene3D" id="3.90.550.10">
    <property type="entry name" value="Spore Coat Polysaccharide Biosynthesis Protein SpsA, Chain A"/>
    <property type="match status" value="1"/>
</dbReference>
<dbReference type="AlphaFoldDB" id="B8HJT1"/>
<dbReference type="HOGENOM" id="CLU_025996_0_0_3"/>
<dbReference type="eggNOG" id="COG0463">
    <property type="taxonomic scope" value="Bacteria"/>
</dbReference>
<keyword evidence="2" id="KW-0808">Transferase</keyword>
<accession>B8HJT1</accession>
<name>B8HJT1_CYAP4</name>
<dbReference type="SUPFAM" id="SSF53448">
    <property type="entry name" value="Nucleotide-diphospho-sugar transferases"/>
    <property type="match status" value="1"/>
</dbReference>
<organism evidence="2">
    <name type="scientific">Cyanothece sp. (strain PCC 7425 / ATCC 29141)</name>
    <dbReference type="NCBI Taxonomy" id="395961"/>
    <lineage>
        <taxon>Bacteria</taxon>
        <taxon>Bacillati</taxon>
        <taxon>Cyanobacteriota</taxon>
        <taxon>Cyanophyceae</taxon>
        <taxon>Gomontiellales</taxon>
        <taxon>Cyanothecaceae</taxon>
        <taxon>Cyanothece</taxon>
    </lineage>
</organism>
<dbReference type="KEGG" id="cyn:Cyan7425_2686"/>
<evidence type="ECO:0000313" key="2">
    <source>
        <dbReference type="EMBL" id="ACL45034.1"/>
    </source>
</evidence>
<dbReference type="EMBL" id="CP001344">
    <property type="protein sequence ID" value="ACL45034.1"/>
    <property type="molecule type" value="Genomic_DNA"/>
</dbReference>
<dbReference type="OrthoDB" id="455644at2"/>
<protein>
    <submittedName>
        <fullName evidence="2">Glycosyl transferase family 2</fullName>
    </submittedName>
</protein>
<sequence length="327" mass="36451">MVSAPIVSVIIPAYNAARFLGATIQSVQQQTFQDWELLIIDDGSSDETATIASSYQVQDDRITLISQPNQGVSAARNLGVARSQGEIIAFLDADDQWLPTKLSQHLTQFQTHPQLGVGFAQVEFLTPAGEPTGQISSSRLTNLQPIDVLAENPTTTTSNWVLRRQVFEQVGGFCLDMSYSEDLEWLLRVRCTTTWQMAGLAEVLTRYRTSTGGLSADLYRMEAGWNLLVEKARVYAPEVITQYFGLAQAVHLRYLARRSLRLTLPATVGVDFINRALRSDWQLIRHQPKRTLLTLVAVYLRYLLSKLGLTARSRSPENSPPINSAQP</sequence>
<reference evidence="2" key="1">
    <citation type="submission" date="2009-01" db="EMBL/GenBank/DDBJ databases">
        <title>Complete sequence of chromosome Cyanothece sp. PCC 7425.</title>
        <authorList>
            <consortium name="US DOE Joint Genome Institute"/>
            <person name="Lucas S."/>
            <person name="Copeland A."/>
            <person name="Lapidus A."/>
            <person name="Glavina del Rio T."/>
            <person name="Dalin E."/>
            <person name="Tice H."/>
            <person name="Bruce D."/>
            <person name="Goodwin L."/>
            <person name="Pitluck S."/>
            <person name="Sims D."/>
            <person name="Meineke L."/>
            <person name="Brettin T."/>
            <person name="Detter J.C."/>
            <person name="Han C."/>
            <person name="Larimer F."/>
            <person name="Land M."/>
            <person name="Hauser L."/>
            <person name="Kyrpides N."/>
            <person name="Ovchinnikova G."/>
            <person name="Liberton M."/>
            <person name="Stoeckel J."/>
            <person name="Banerjee A."/>
            <person name="Singh A."/>
            <person name="Page L."/>
            <person name="Sato H."/>
            <person name="Zhao L."/>
            <person name="Sherman L."/>
            <person name="Pakrasi H."/>
            <person name="Richardson P."/>
        </authorList>
    </citation>
    <scope>NUCLEOTIDE SEQUENCE</scope>
    <source>
        <strain evidence="2">PCC 7425</strain>
    </source>
</reference>
<proteinExistence type="predicted"/>
<feature type="domain" description="Glycosyltransferase 2-like" evidence="1">
    <location>
        <begin position="8"/>
        <end position="170"/>
    </location>
</feature>
<dbReference type="PANTHER" id="PTHR22916">
    <property type="entry name" value="GLYCOSYLTRANSFERASE"/>
    <property type="match status" value="1"/>
</dbReference>
<evidence type="ECO:0000259" key="1">
    <source>
        <dbReference type="Pfam" id="PF00535"/>
    </source>
</evidence>